<dbReference type="Proteomes" id="UP000298714">
    <property type="component" value="Chromosome"/>
</dbReference>
<organism evidence="1 2">
    <name type="scientific">Hankyongella ginsenosidimutans</name>
    <dbReference type="NCBI Taxonomy" id="1763828"/>
    <lineage>
        <taxon>Bacteria</taxon>
        <taxon>Pseudomonadati</taxon>
        <taxon>Pseudomonadota</taxon>
        <taxon>Alphaproteobacteria</taxon>
        <taxon>Sphingomonadales</taxon>
        <taxon>Sphingomonadaceae</taxon>
        <taxon>Hankyongella</taxon>
    </lineage>
</organism>
<name>A0A4D7CAN7_9SPHN</name>
<evidence type="ECO:0000313" key="2">
    <source>
        <dbReference type="Proteomes" id="UP000298714"/>
    </source>
</evidence>
<reference evidence="2" key="1">
    <citation type="submission" date="2019-04" db="EMBL/GenBank/DDBJ databases">
        <title>Complete genome sequence of Sphingomonas sp. W1-2-3.</title>
        <authorList>
            <person name="Im W.T."/>
        </authorList>
    </citation>
    <scope>NUCLEOTIDE SEQUENCE [LARGE SCALE GENOMIC DNA]</scope>
    <source>
        <strain evidence="2">W1-2-3</strain>
    </source>
</reference>
<proteinExistence type="predicted"/>
<evidence type="ECO:0000313" key="1">
    <source>
        <dbReference type="EMBL" id="QCI80523.1"/>
    </source>
</evidence>
<sequence>MDFACPHAPRLFGDCTAIRALAGGLLAATLPRASWTHEAHLAATLCLVMERPDIDLDAELGGIIRRYNVAVGGENTDTAGYHETITRFYLEALRRFAAAAPAGERLVETVNRLLASPIGDRNYPLRYYSRERLFSVAARRAWLAPDLQELAV</sequence>
<gene>
    <name evidence="1" type="ORF">E6W36_06130</name>
</gene>
<protein>
    <submittedName>
        <fullName evidence="1">Uncharacterized protein</fullName>
    </submittedName>
</protein>
<dbReference type="AlphaFoldDB" id="A0A4D7CAN7"/>
<dbReference type="EMBL" id="CP039704">
    <property type="protein sequence ID" value="QCI80523.1"/>
    <property type="molecule type" value="Genomic_DNA"/>
</dbReference>
<dbReference type="KEGG" id="hgn:E6W36_06130"/>
<keyword evidence="2" id="KW-1185">Reference proteome</keyword>
<accession>A0A4D7CAN7</accession>